<dbReference type="InterPro" id="IPR050066">
    <property type="entry name" value="UvrABC_protein_C"/>
</dbReference>
<evidence type="ECO:0000256" key="1">
    <source>
        <dbReference type="ARBA" id="ARBA00022490"/>
    </source>
</evidence>
<dbReference type="EMBL" id="MHKQ01000005">
    <property type="protein sequence ID" value="OGY94708.1"/>
    <property type="molecule type" value="Genomic_DNA"/>
</dbReference>
<keyword evidence="1" id="KW-0963">Cytoplasm</keyword>
<dbReference type="Gene3D" id="3.30.420.340">
    <property type="entry name" value="UvrC, RNAse H endonuclease domain"/>
    <property type="match status" value="1"/>
</dbReference>
<feature type="domain" description="UvrC family homology region profile" evidence="7">
    <location>
        <begin position="198"/>
        <end position="320"/>
    </location>
</feature>
<dbReference type="GO" id="GO:0009381">
    <property type="term" value="F:excinuclease ABC activity"/>
    <property type="evidence" value="ECO:0007669"/>
    <property type="project" value="InterPro"/>
</dbReference>
<dbReference type="SUPFAM" id="SSF82771">
    <property type="entry name" value="GIY-YIG endonuclease"/>
    <property type="match status" value="1"/>
</dbReference>
<sequence>MKLKDKIKNAPDKPGVYRFLDKSGQILYIGRASSLKKRLAQYFLKNIEARIAEMVALAKDVKYQESETILDSVVLEANLIKKYWPKYNVRDKDNRSFVYVVIAKKGFAKPIVVRGRDLKKFPQNSVYIFGPYQAQGLIKNALRIIRRVFPYSTCHISSGQPCFDYQIGLCPGACVDKISQKDYQKNIKNIVWLLSGKKKQLIKKLLRENKDQVKSLRHLQDVSLITNEDSVLGGINRIEGYDISHLSGLEAYGAMVVFSAGVPDKNEYRLFKIKSAPAGDDLRSLEEVLTRRLKHREWTRPDLIMIDGGKPQIDFISHYFNKNNINLSIVGISKYSGDQLIFPAGVGKQFKDLCHSIKDTLLRVRDEAHRFGQSAGRRKRQHNLRSGYKY</sequence>
<comment type="caution">
    <text evidence="8">The sequence shown here is derived from an EMBL/GenBank/DDBJ whole genome shotgun (WGS) entry which is preliminary data.</text>
</comment>
<dbReference type="Pfam" id="PF01541">
    <property type="entry name" value="GIY-YIG"/>
    <property type="match status" value="1"/>
</dbReference>
<proteinExistence type="predicted"/>
<dbReference type="InterPro" id="IPR047296">
    <property type="entry name" value="GIY-YIG_UvrC_Cho"/>
</dbReference>
<gene>
    <name evidence="8" type="ORF">A2406_02700</name>
</gene>
<feature type="domain" description="GIY-YIG" evidence="6">
    <location>
        <begin position="12"/>
        <end position="89"/>
    </location>
</feature>
<evidence type="ECO:0000313" key="8">
    <source>
        <dbReference type="EMBL" id="OGY94708.1"/>
    </source>
</evidence>
<evidence type="ECO:0000313" key="9">
    <source>
        <dbReference type="Proteomes" id="UP000177626"/>
    </source>
</evidence>
<dbReference type="InterPro" id="IPR035901">
    <property type="entry name" value="GIY-YIG_endonuc_sf"/>
</dbReference>
<accession>A0A1G2BZX7</accession>
<evidence type="ECO:0000256" key="5">
    <source>
        <dbReference type="ARBA" id="ARBA00023204"/>
    </source>
</evidence>
<keyword evidence="3" id="KW-0228">DNA excision</keyword>
<dbReference type="GO" id="GO:0006289">
    <property type="term" value="P:nucleotide-excision repair"/>
    <property type="evidence" value="ECO:0007669"/>
    <property type="project" value="InterPro"/>
</dbReference>
<evidence type="ECO:0000256" key="2">
    <source>
        <dbReference type="ARBA" id="ARBA00022763"/>
    </source>
</evidence>
<evidence type="ECO:0000256" key="4">
    <source>
        <dbReference type="ARBA" id="ARBA00022881"/>
    </source>
</evidence>
<dbReference type="FunFam" id="3.40.1440.10:FF:000001">
    <property type="entry name" value="UvrABC system protein C"/>
    <property type="match status" value="1"/>
</dbReference>
<dbReference type="InterPro" id="IPR001162">
    <property type="entry name" value="UvrC_RNase_H_dom"/>
</dbReference>
<dbReference type="GO" id="GO:0009380">
    <property type="term" value="C:excinuclease repair complex"/>
    <property type="evidence" value="ECO:0007669"/>
    <property type="project" value="TreeGrafter"/>
</dbReference>
<dbReference type="Proteomes" id="UP000177626">
    <property type="component" value="Unassembled WGS sequence"/>
</dbReference>
<keyword evidence="2" id="KW-0227">DNA damage</keyword>
<dbReference type="InterPro" id="IPR038476">
    <property type="entry name" value="UvrC_RNase_H_dom_sf"/>
</dbReference>
<dbReference type="InterPro" id="IPR000305">
    <property type="entry name" value="GIY-YIG_endonuc"/>
</dbReference>
<dbReference type="AlphaFoldDB" id="A0A1G2BZX7"/>
<evidence type="ECO:0000256" key="3">
    <source>
        <dbReference type="ARBA" id="ARBA00022769"/>
    </source>
</evidence>
<keyword evidence="4" id="KW-0267">Excision nuclease</keyword>
<protein>
    <recommendedName>
        <fullName evidence="10">Excinuclease ABC subunit C</fullName>
    </recommendedName>
</protein>
<evidence type="ECO:0008006" key="10">
    <source>
        <dbReference type="Google" id="ProtNLM"/>
    </source>
</evidence>
<name>A0A1G2BZX7_9BACT</name>
<dbReference type="Pfam" id="PF08459">
    <property type="entry name" value="UvrC_RNaseH_dom"/>
    <property type="match status" value="1"/>
</dbReference>
<dbReference type="PROSITE" id="PS50164">
    <property type="entry name" value="GIY_YIG"/>
    <property type="match status" value="1"/>
</dbReference>
<dbReference type="SMART" id="SM00465">
    <property type="entry name" value="GIYc"/>
    <property type="match status" value="1"/>
</dbReference>
<organism evidence="8 9">
    <name type="scientific">Candidatus Komeilibacteria bacterium RIFOXYC1_FULL_37_11</name>
    <dbReference type="NCBI Taxonomy" id="1798555"/>
    <lineage>
        <taxon>Bacteria</taxon>
        <taxon>Candidatus Komeiliibacteriota</taxon>
    </lineage>
</organism>
<dbReference type="PANTHER" id="PTHR30562:SF1">
    <property type="entry name" value="UVRABC SYSTEM PROTEIN C"/>
    <property type="match status" value="1"/>
</dbReference>
<keyword evidence="5" id="KW-0234">DNA repair</keyword>
<dbReference type="CDD" id="cd10434">
    <property type="entry name" value="GIY-YIG_UvrC_Cho"/>
    <property type="match status" value="1"/>
</dbReference>
<reference evidence="8 9" key="1">
    <citation type="journal article" date="2016" name="Nat. Commun.">
        <title>Thousands of microbial genomes shed light on interconnected biogeochemical processes in an aquifer system.</title>
        <authorList>
            <person name="Anantharaman K."/>
            <person name="Brown C.T."/>
            <person name="Hug L.A."/>
            <person name="Sharon I."/>
            <person name="Castelle C.J."/>
            <person name="Probst A.J."/>
            <person name="Thomas B.C."/>
            <person name="Singh A."/>
            <person name="Wilkins M.J."/>
            <person name="Karaoz U."/>
            <person name="Brodie E.L."/>
            <person name="Williams K.H."/>
            <person name="Hubbard S.S."/>
            <person name="Banfield J.F."/>
        </authorList>
    </citation>
    <scope>NUCLEOTIDE SEQUENCE [LARGE SCALE GENOMIC DNA]</scope>
</reference>
<evidence type="ECO:0000259" key="6">
    <source>
        <dbReference type="PROSITE" id="PS50164"/>
    </source>
</evidence>
<dbReference type="Gene3D" id="3.40.1440.10">
    <property type="entry name" value="GIY-YIG endonuclease"/>
    <property type="match status" value="1"/>
</dbReference>
<dbReference type="PROSITE" id="PS50165">
    <property type="entry name" value="UVRC"/>
    <property type="match status" value="1"/>
</dbReference>
<dbReference type="PANTHER" id="PTHR30562">
    <property type="entry name" value="UVRC/OXIDOREDUCTASE"/>
    <property type="match status" value="1"/>
</dbReference>
<evidence type="ECO:0000259" key="7">
    <source>
        <dbReference type="PROSITE" id="PS50165"/>
    </source>
</evidence>